<organism evidence="4 5">
    <name type="scientific">Caedimonas varicaedens</name>
    <dbReference type="NCBI Taxonomy" id="1629334"/>
    <lineage>
        <taxon>Bacteria</taxon>
        <taxon>Pseudomonadati</taxon>
        <taxon>Pseudomonadota</taxon>
        <taxon>Alphaproteobacteria</taxon>
        <taxon>Holosporales</taxon>
        <taxon>Caedimonadaceae</taxon>
        <taxon>Caedimonas</taxon>
    </lineage>
</organism>
<evidence type="ECO:0000259" key="3">
    <source>
        <dbReference type="Pfam" id="PF25917"/>
    </source>
</evidence>
<dbReference type="STRING" id="1629334.Cva_00902"/>
<dbReference type="Proteomes" id="UP000036771">
    <property type="component" value="Unassembled WGS sequence"/>
</dbReference>
<proteinExistence type="predicted"/>
<evidence type="ECO:0000256" key="2">
    <source>
        <dbReference type="ARBA" id="ARBA00023054"/>
    </source>
</evidence>
<protein>
    <submittedName>
        <fullName evidence="4">p-hydroxybenzoic acid efflux pump subunit AaeA</fullName>
    </submittedName>
</protein>
<evidence type="ECO:0000313" key="5">
    <source>
        <dbReference type="Proteomes" id="UP000036771"/>
    </source>
</evidence>
<dbReference type="Gene3D" id="2.40.30.170">
    <property type="match status" value="1"/>
</dbReference>
<gene>
    <name evidence="4" type="primary">aaeA</name>
    <name evidence="4" type="ORF">Cva_00902</name>
</gene>
<comment type="subcellular location">
    <subcellularLocation>
        <location evidence="1">Cell envelope</location>
    </subcellularLocation>
</comment>
<name>A0A0K8MDE5_9PROT</name>
<dbReference type="PANTHER" id="PTHR32347:SF27">
    <property type="entry name" value="RND EFFLUX PUMP MEMBRANE FUSION PROTEIN BARREL-SANDWICH DOMAIN-CONTAINING PROTEIN"/>
    <property type="match status" value="1"/>
</dbReference>
<evidence type="ECO:0000313" key="4">
    <source>
        <dbReference type="EMBL" id="GAO98253.1"/>
    </source>
</evidence>
<dbReference type="Gene3D" id="1.10.287.470">
    <property type="entry name" value="Helix hairpin bin"/>
    <property type="match status" value="1"/>
</dbReference>
<dbReference type="OrthoDB" id="9785187at2"/>
<feature type="domain" description="Multidrug resistance protein MdtA-like barrel-sandwich hybrid" evidence="3">
    <location>
        <begin position="72"/>
        <end position="225"/>
    </location>
</feature>
<dbReference type="SUPFAM" id="SSF111369">
    <property type="entry name" value="HlyD-like secretion proteins"/>
    <property type="match status" value="1"/>
</dbReference>
<sequence>MKIRESLRYVLFLARRNFLASLGVVGLVAGIVFSFTFGNPPANPPNHLSLPPSAPFDQNISGLGLVEANTENISIGSFTSGIVSQVFVKAGDRVQKGDPLFTLDQRSTQAEISLQEREIDVAQTEILETTVDLAEKKEDLRRGEALQVGREISQSELKKRQFAVARAQAQLEHRIKKCEQAKAKLSLTKIDFEKLTVRAPITGTILKVRIHSGEFISDLSSSSQALILMGNIHPLHLRVQVDENDAWRFDSDTKAYAYLKSNKEIHFPLSFVRLDPYAQPKQQLSGDSAERVDTRVLEIIYKIEGNSKNIYIGQQFDVFIEVNKTNRF</sequence>
<accession>A0A0K8MDE5</accession>
<reference evidence="4 5" key="1">
    <citation type="submission" date="2015-03" db="EMBL/GenBank/DDBJ databases">
        <title>Caedibacter varicaedens, whole genome shotgun sequence.</title>
        <authorList>
            <person name="Suzuki H."/>
            <person name="Dapper A.L."/>
            <person name="Gibson A.K."/>
            <person name="Jackson C."/>
            <person name="Lee H."/>
            <person name="Pejaver V.R."/>
            <person name="Doak T."/>
            <person name="Lynch M."/>
        </authorList>
    </citation>
    <scope>NUCLEOTIDE SEQUENCE [LARGE SCALE GENOMIC DNA]</scope>
</reference>
<evidence type="ECO:0000256" key="1">
    <source>
        <dbReference type="ARBA" id="ARBA00004196"/>
    </source>
</evidence>
<dbReference type="EMBL" id="BBVC01000037">
    <property type="protein sequence ID" value="GAO98253.1"/>
    <property type="molecule type" value="Genomic_DNA"/>
</dbReference>
<dbReference type="Pfam" id="PF25917">
    <property type="entry name" value="BSH_RND"/>
    <property type="match status" value="1"/>
</dbReference>
<dbReference type="PANTHER" id="PTHR32347">
    <property type="entry name" value="EFFLUX SYSTEM COMPONENT YKNX-RELATED"/>
    <property type="match status" value="1"/>
</dbReference>
<dbReference type="Gene3D" id="2.40.50.100">
    <property type="match status" value="1"/>
</dbReference>
<dbReference type="InterPro" id="IPR050465">
    <property type="entry name" value="UPF0194_transport"/>
</dbReference>
<dbReference type="AlphaFoldDB" id="A0A0K8MDE5"/>
<dbReference type="InterPro" id="IPR058625">
    <property type="entry name" value="MdtA-like_BSH"/>
</dbReference>
<keyword evidence="5" id="KW-1185">Reference proteome</keyword>
<keyword evidence="2" id="KW-0175">Coiled coil</keyword>
<comment type="caution">
    <text evidence="4">The sequence shown here is derived from an EMBL/GenBank/DDBJ whole genome shotgun (WGS) entry which is preliminary data.</text>
</comment>
<dbReference type="GO" id="GO:0030313">
    <property type="term" value="C:cell envelope"/>
    <property type="evidence" value="ECO:0007669"/>
    <property type="project" value="UniProtKB-SubCell"/>
</dbReference>